<evidence type="ECO:0000256" key="1">
    <source>
        <dbReference type="ARBA" id="ARBA00004651"/>
    </source>
</evidence>
<evidence type="ECO:0000256" key="7">
    <source>
        <dbReference type="ARBA" id="ARBA00023136"/>
    </source>
</evidence>
<protein>
    <submittedName>
        <fullName evidence="10">Probable membrane protein STY1534</fullName>
    </submittedName>
</protein>
<keyword evidence="7 9" id="KW-0472">Membrane</keyword>
<proteinExistence type="inferred from homology"/>
<dbReference type="GO" id="GO:0005254">
    <property type="term" value="F:chloride channel activity"/>
    <property type="evidence" value="ECO:0007669"/>
    <property type="project" value="InterPro"/>
</dbReference>
<keyword evidence="5 9" id="KW-1133">Transmembrane helix</keyword>
<feature type="transmembrane region" description="Helical" evidence="9">
    <location>
        <begin position="53"/>
        <end position="73"/>
    </location>
</feature>
<dbReference type="PANTHER" id="PTHR33281">
    <property type="entry name" value="UPF0187 PROTEIN YNEE"/>
    <property type="match status" value="1"/>
</dbReference>
<evidence type="ECO:0000313" key="10">
    <source>
        <dbReference type="EMBL" id="CAA9424251.1"/>
    </source>
</evidence>
<accession>A0A6J4PUF4</accession>
<evidence type="ECO:0000256" key="6">
    <source>
        <dbReference type="ARBA" id="ARBA00023065"/>
    </source>
</evidence>
<evidence type="ECO:0000256" key="5">
    <source>
        <dbReference type="ARBA" id="ARBA00022989"/>
    </source>
</evidence>
<evidence type="ECO:0000256" key="2">
    <source>
        <dbReference type="ARBA" id="ARBA00022448"/>
    </source>
</evidence>
<reference evidence="10" key="1">
    <citation type="submission" date="2020-02" db="EMBL/GenBank/DDBJ databases">
        <authorList>
            <person name="Meier V. D."/>
        </authorList>
    </citation>
    <scope>NUCLEOTIDE SEQUENCE</scope>
    <source>
        <strain evidence="10">AVDCRST_MAG15</strain>
    </source>
</reference>
<evidence type="ECO:0000256" key="4">
    <source>
        <dbReference type="ARBA" id="ARBA00022692"/>
    </source>
</evidence>
<evidence type="ECO:0000256" key="9">
    <source>
        <dbReference type="SAM" id="Phobius"/>
    </source>
</evidence>
<dbReference type="PANTHER" id="PTHR33281:SF19">
    <property type="entry name" value="VOLTAGE-DEPENDENT ANION CHANNEL-FORMING PROTEIN YNEE"/>
    <property type="match status" value="1"/>
</dbReference>
<evidence type="ECO:0000256" key="3">
    <source>
        <dbReference type="ARBA" id="ARBA00022475"/>
    </source>
</evidence>
<dbReference type="AlphaFoldDB" id="A0A6J4PUF4"/>
<dbReference type="InterPro" id="IPR044669">
    <property type="entry name" value="YneE/VCCN1/2-like"/>
</dbReference>
<comment type="similarity">
    <text evidence="8">Belongs to the anion channel-forming bestrophin (TC 1.A.46) family.</text>
</comment>
<sequence length="296" mass="32563">MIVRNKPGLWELAFAMRGSVLPHIARPLLSLMIIAAVMVWVESTWHPLPVIEATPFTVFGIALSLFLGFRNNAAYDRWWEARRLWGGLLADMRAFAREAEIFVSDEPARREMLETALAFLHLHRGSLRRQAHDAEVRAQAGDLLDTPHPPDAALDRLGRLVALALRGGTMDGFGARTLSARLASLALQQAGCERIAGTPLPYVYSLLIYRTTYLYCLLLPLALVGPAGWLTPVFVGIVAYVFLGLAEVSEELSQPFGENLNALPLDAICRTAEISLAPHLGRTAPPPLMPQDFHLG</sequence>
<feature type="transmembrane region" description="Helical" evidence="9">
    <location>
        <begin position="20"/>
        <end position="41"/>
    </location>
</feature>
<keyword evidence="4 9" id="KW-0812">Transmembrane</keyword>
<evidence type="ECO:0000256" key="8">
    <source>
        <dbReference type="ARBA" id="ARBA00034708"/>
    </source>
</evidence>
<comment type="subcellular location">
    <subcellularLocation>
        <location evidence="1">Cell membrane</location>
        <topology evidence="1">Multi-pass membrane protein</topology>
    </subcellularLocation>
</comment>
<organism evidence="10">
    <name type="scientific">uncultured Rubellimicrobium sp</name>
    <dbReference type="NCBI Taxonomy" id="543078"/>
    <lineage>
        <taxon>Bacteria</taxon>
        <taxon>Pseudomonadati</taxon>
        <taxon>Pseudomonadota</taxon>
        <taxon>Alphaproteobacteria</taxon>
        <taxon>Rhodobacterales</taxon>
        <taxon>Roseobacteraceae</taxon>
        <taxon>Rubellimicrobium</taxon>
        <taxon>environmental samples</taxon>
    </lineage>
</organism>
<name>A0A6J4PUF4_9RHOB</name>
<dbReference type="EMBL" id="CADCUU010000358">
    <property type="protein sequence ID" value="CAA9424251.1"/>
    <property type="molecule type" value="Genomic_DNA"/>
</dbReference>
<keyword evidence="6" id="KW-0406">Ion transport</keyword>
<dbReference type="Pfam" id="PF25539">
    <property type="entry name" value="Bestrophin_2"/>
    <property type="match status" value="1"/>
</dbReference>
<keyword evidence="2" id="KW-0813">Transport</keyword>
<gene>
    <name evidence="10" type="ORF">AVDCRST_MAG15-2392</name>
</gene>
<dbReference type="GO" id="GO:0005886">
    <property type="term" value="C:plasma membrane"/>
    <property type="evidence" value="ECO:0007669"/>
    <property type="project" value="UniProtKB-SubCell"/>
</dbReference>
<keyword evidence="3" id="KW-1003">Cell membrane</keyword>